<dbReference type="EMBL" id="JAETXL010000001">
    <property type="protein sequence ID" value="MBL6275138.1"/>
    <property type="molecule type" value="Genomic_DNA"/>
</dbReference>
<evidence type="ECO:0000259" key="1">
    <source>
        <dbReference type="Pfam" id="PF00501"/>
    </source>
</evidence>
<dbReference type="RefSeq" id="WP_203220105.1">
    <property type="nucleotide sequence ID" value="NZ_JAETXL010000001.1"/>
</dbReference>
<feature type="domain" description="AMP-binding enzyme C-terminal" evidence="2">
    <location>
        <begin position="406"/>
        <end position="482"/>
    </location>
</feature>
<dbReference type="PANTHER" id="PTHR45527">
    <property type="entry name" value="NONRIBOSOMAL PEPTIDE SYNTHETASE"/>
    <property type="match status" value="1"/>
</dbReference>
<organism evidence="3 4">
    <name type="scientific">Micromonospora fiedleri</name>
    <dbReference type="NCBI Taxonomy" id="1157498"/>
    <lineage>
        <taxon>Bacteria</taxon>
        <taxon>Bacillati</taxon>
        <taxon>Actinomycetota</taxon>
        <taxon>Actinomycetes</taxon>
        <taxon>Micromonosporales</taxon>
        <taxon>Micromonosporaceae</taxon>
        <taxon>Micromonospora</taxon>
    </lineage>
</organism>
<dbReference type="InterPro" id="IPR025110">
    <property type="entry name" value="AMP-bd_C"/>
</dbReference>
<dbReference type="Pfam" id="PF00501">
    <property type="entry name" value="AMP-binding"/>
    <property type="match status" value="1"/>
</dbReference>
<name>A0ABS1UHL4_9ACTN</name>
<proteinExistence type="predicted"/>
<dbReference type="InterPro" id="IPR042099">
    <property type="entry name" value="ANL_N_sf"/>
</dbReference>
<keyword evidence="4" id="KW-1185">Reference proteome</keyword>
<comment type="caution">
    <text evidence="3">The sequence shown here is derived from an EMBL/GenBank/DDBJ whole genome shotgun (WGS) entry which is preliminary data.</text>
</comment>
<dbReference type="Pfam" id="PF13193">
    <property type="entry name" value="AMP-binding_C"/>
    <property type="match status" value="1"/>
</dbReference>
<evidence type="ECO:0000313" key="3">
    <source>
        <dbReference type="EMBL" id="MBL6275138.1"/>
    </source>
</evidence>
<dbReference type="Gene3D" id="3.30.300.30">
    <property type="match status" value="1"/>
</dbReference>
<feature type="domain" description="AMP-dependent synthetase/ligase" evidence="1">
    <location>
        <begin position="9"/>
        <end position="352"/>
    </location>
</feature>
<dbReference type="InterPro" id="IPR000873">
    <property type="entry name" value="AMP-dep_synth/lig_dom"/>
</dbReference>
<dbReference type="InterPro" id="IPR010071">
    <property type="entry name" value="AA_adenyl_dom"/>
</dbReference>
<evidence type="ECO:0000313" key="4">
    <source>
        <dbReference type="Proteomes" id="UP000661193"/>
    </source>
</evidence>
<dbReference type="Proteomes" id="UP000661193">
    <property type="component" value="Unassembled WGS sequence"/>
</dbReference>
<evidence type="ECO:0000259" key="2">
    <source>
        <dbReference type="Pfam" id="PF13193"/>
    </source>
</evidence>
<dbReference type="SUPFAM" id="SSF56801">
    <property type="entry name" value="Acetyl-CoA synthetase-like"/>
    <property type="match status" value="1"/>
</dbReference>
<dbReference type="CDD" id="cd05930">
    <property type="entry name" value="A_NRPS"/>
    <property type="match status" value="1"/>
</dbReference>
<dbReference type="Gene3D" id="3.40.50.12780">
    <property type="entry name" value="N-terminal domain of ligase-like"/>
    <property type="match status" value="1"/>
</dbReference>
<gene>
    <name evidence="3" type="ORF">JMF97_03055</name>
</gene>
<dbReference type="InterPro" id="IPR020845">
    <property type="entry name" value="AMP-binding_CS"/>
</dbReference>
<reference evidence="3 4" key="1">
    <citation type="submission" date="2021-01" db="EMBL/GenBank/DDBJ databases">
        <title>Genome sequencing of Micromonospora fiedleri MG-37.</title>
        <authorList>
            <person name="Moreland P.E.J."/>
            <person name="Stach J.E.M."/>
        </authorList>
    </citation>
    <scope>NUCLEOTIDE SEQUENCE [LARGE SCALE GENOMIC DNA]</scope>
    <source>
        <strain evidence="3 4">MG-37</strain>
    </source>
</reference>
<accession>A0ABS1UHL4</accession>
<dbReference type="InterPro" id="IPR045851">
    <property type="entry name" value="AMP-bd_C_sf"/>
</dbReference>
<protein>
    <submittedName>
        <fullName evidence="3">Amino acid adenylation domain-containing protein</fullName>
    </submittedName>
</protein>
<dbReference type="PROSITE" id="PS00455">
    <property type="entry name" value="AMP_BINDING"/>
    <property type="match status" value="1"/>
</dbReference>
<sequence length="514" mass="54739">MTGSLARRFDDVARRHPDRTAVVDSAVTMTYGQLRRASAAIADDLGAAGAGAGQLVGIRVGRNAQTVAAIIGVLRTGAAYVALDPSCPADRFEFIRADAGIGLIVDSSGDTDRPTVTGAAVARRDPLPADLAYLAYTSGSTGRPKGCLITQHNVLAFLDATVPLFDLTPDDRWTVFHSLAFDASVWELWGALATGATAVMVPTPALRNPAVFARLLADRAVTVVSQVPSALQYLLPALARRGCTGPETAPLNLRYLFSVGEAIRLDLVAELRRIVSGPEPVVVNMYGPTETTVFATMKEITEADLRSGIRSPIGHPLPRTDVVVVGPDGSVLPPGEIGELWIIGETVGLGYLNRPELTAERFVSWDGAPAYRTGDLGRWLPDGSLAHLGRLDQQLKVRGYRIEPEEIEEVLRRTGLVADAGVCLGEVGPARFLTACVTTATGLLDPHGIRALRDAVATTLPEAMCPDRYVLLDRLPQNASGKIDRAALVEIVRNRLAAVTTAFPPAGRRDVDAR</sequence>
<dbReference type="PANTHER" id="PTHR45527:SF1">
    <property type="entry name" value="FATTY ACID SYNTHASE"/>
    <property type="match status" value="1"/>
</dbReference>
<dbReference type="NCBIfam" id="TIGR01733">
    <property type="entry name" value="AA-adenyl-dom"/>
    <property type="match status" value="1"/>
</dbReference>